<dbReference type="SUPFAM" id="SSF52980">
    <property type="entry name" value="Restriction endonuclease-like"/>
    <property type="match status" value="1"/>
</dbReference>
<evidence type="ECO:0000313" key="19">
    <source>
        <dbReference type="Proteomes" id="UP000387223"/>
    </source>
</evidence>
<evidence type="ECO:0000256" key="1">
    <source>
        <dbReference type="ARBA" id="ARBA00022722"/>
    </source>
</evidence>
<dbReference type="GO" id="GO:0005829">
    <property type="term" value="C:cytosol"/>
    <property type="evidence" value="ECO:0007669"/>
    <property type="project" value="TreeGrafter"/>
</dbReference>
<reference evidence="18 19" key="1">
    <citation type="journal article" date="2019" name="J. Gen. Appl. Microbiol.">
        <title>Aerobic degradation of cis-dichloroethene by the marine bacterium Marinobacter salsuginis strain 5N-3.</title>
        <authorList>
            <person name="Inoue Y."/>
            <person name="Fukunaga Y."/>
            <person name="Katsumata H."/>
            <person name="Ohji S."/>
            <person name="Hosoyama A."/>
            <person name="Mori K."/>
            <person name="Ando K."/>
        </authorList>
    </citation>
    <scope>NUCLEOTIDE SEQUENCE [LARGE SCALE GENOMIC DNA]</scope>
    <source>
        <strain evidence="18 19">NBRC 109114</strain>
    </source>
</reference>
<evidence type="ECO:0000256" key="13">
    <source>
        <dbReference type="ARBA" id="ARBA00034923"/>
    </source>
</evidence>
<dbReference type="Pfam" id="PF00580">
    <property type="entry name" value="UvrD-helicase"/>
    <property type="match status" value="1"/>
</dbReference>
<dbReference type="Pfam" id="PF13361">
    <property type="entry name" value="UvrD_C"/>
    <property type="match status" value="2"/>
</dbReference>
<dbReference type="InterPro" id="IPR011335">
    <property type="entry name" value="Restrct_endonuc-II-like"/>
</dbReference>
<evidence type="ECO:0000259" key="17">
    <source>
        <dbReference type="PROSITE" id="PS51217"/>
    </source>
</evidence>
<dbReference type="PANTHER" id="PTHR11070">
    <property type="entry name" value="UVRD / RECB / PCRA DNA HELICASE FAMILY MEMBER"/>
    <property type="match status" value="1"/>
</dbReference>
<evidence type="ECO:0000256" key="6">
    <source>
        <dbReference type="ARBA" id="ARBA00022839"/>
    </source>
</evidence>
<keyword evidence="1" id="KW-0540">Nuclease</keyword>
<evidence type="ECO:0000256" key="7">
    <source>
        <dbReference type="ARBA" id="ARBA00022840"/>
    </source>
</evidence>
<dbReference type="PROSITE" id="PS51198">
    <property type="entry name" value="UVRD_HELICASE_ATP_BIND"/>
    <property type="match status" value="1"/>
</dbReference>
<dbReference type="GO" id="GO:0003677">
    <property type="term" value="F:DNA binding"/>
    <property type="evidence" value="ECO:0007669"/>
    <property type="project" value="UniProtKB-KW"/>
</dbReference>
<keyword evidence="2 15" id="KW-0547">Nucleotide-binding</keyword>
<dbReference type="EMBL" id="BGZI01000043">
    <property type="protein sequence ID" value="GBO90455.1"/>
    <property type="molecule type" value="Genomic_DNA"/>
</dbReference>
<dbReference type="Proteomes" id="UP000387223">
    <property type="component" value="Unassembled WGS sequence"/>
</dbReference>
<evidence type="ECO:0000259" key="16">
    <source>
        <dbReference type="PROSITE" id="PS51198"/>
    </source>
</evidence>
<dbReference type="GO" id="GO:0043138">
    <property type="term" value="F:3'-5' DNA helicase activity"/>
    <property type="evidence" value="ECO:0007669"/>
    <property type="project" value="UniProtKB-EC"/>
</dbReference>
<feature type="binding site" evidence="15">
    <location>
        <begin position="24"/>
        <end position="31"/>
    </location>
    <ligand>
        <name>ATP</name>
        <dbReference type="ChEBI" id="CHEBI:30616"/>
    </ligand>
</feature>
<proteinExistence type="predicted"/>
<dbReference type="InterPro" id="IPR000212">
    <property type="entry name" value="DNA_helicase_UvrD/REP"/>
</dbReference>
<evidence type="ECO:0000256" key="2">
    <source>
        <dbReference type="ARBA" id="ARBA00022741"/>
    </source>
</evidence>
<dbReference type="GO" id="GO:0005524">
    <property type="term" value="F:ATP binding"/>
    <property type="evidence" value="ECO:0007669"/>
    <property type="project" value="UniProtKB-UniRule"/>
</dbReference>
<evidence type="ECO:0000256" key="10">
    <source>
        <dbReference type="ARBA" id="ARBA00023235"/>
    </source>
</evidence>
<dbReference type="GO" id="GO:0000725">
    <property type="term" value="P:recombinational repair"/>
    <property type="evidence" value="ECO:0007669"/>
    <property type="project" value="TreeGrafter"/>
</dbReference>
<dbReference type="Gene3D" id="3.90.320.10">
    <property type="match status" value="1"/>
</dbReference>
<evidence type="ECO:0000256" key="4">
    <source>
        <dbReference type="ARBA" id="ARBA00022801"/>
    </source>
</evidence>
<keyword evidence="8" id="KW-0238">DNA-binding</keyword>
<name>A0A5M3Q5P1_9GAMM</name>
<evidence type="ECO:0000313" key="18">
    <source>
        <dbReference type="EMBL" id="GBO90455.1"/>
    </source>
</evidence>
<dbReference type="InterPro" id="IPR014016">
    <property type="entry name" value="UvrD-like_ATP-bd"/>
</dbReference>
<dbReference type="PANTHER" id="PTHR11070:SF2">
    <property type="entry name" value="ATP-DEPENDENT DNA HELICASE SRS2"/>
    <property type="match status" value="1"/>
</dbReference>
<dbReference type="SUPFAM" id="SSF52540">
    <property type="entry name" value="P-loop containing nucleoside triphosphate hydrolases"/>
    <property type="match status" value="1"/>
</dbReference>
<keyword evidence="10" id="KW-0413">Isomerase</keyword>
<gene>
    <name evidence="18" type="ORF">MSSD14B_41230</name>
</gene>
<dbReference type="InterPro" id="IPR014017">
    <property type="entry name" value="DNA_helicase_UvrD-like_C"/>
</dbReference>
<dbReference type="EC" id="5.6.2.4" evidence="12"/>
<feature type="domain" description="UvrD-like helicase C-terminal" evidence="17">
    <location>
        <begin position="512"/>
        <end position="777"/>
    </location>
</feature>
<comment type="catalytic activity">
    <reaction evidence="14">
        <text>ATP + H2O = ADP + phosphate + H(+)</text>
        <dbReference type="Rhea" id="RHEA:13065"/>
        <dbReference type="ChEBI" id="CHEBI:15377"/>
        <dbReference type="ChEBI" id="CHEBI:15378"/>
        <dbReference type="ChEBI" id="CHEBI:30616"/>
        <dbReference type="ChEBI" id="CHEBI:43474"/>
        <dbReference type="ChEBI" id="CHEBI:456216"/>
        <dbReference type="EC" id="5.6.2.4"/>
    </reaction>
</comment>
<keyword evidence="7 15" id="KW-0067">ATP-binding</keyword>
<dbReference type="RefSeq" id="WP_153637499.1">
    <property type="nucleotide sequence ID" value="NZ_BGZI01000043.1"/>
</dbReference>
<keyword evidence="3" id="KW-0227">DNA damage</keyword>
<sequence>MTIAQDQQGRDLAVDPSKSVIVEAGAGSGKTANLVVRKLRLLAISENPEEVLSITFTRKATAEMRSRVIGALRTVALGATATNAYEEVLYDSARAALKRDKEMGWNLLDNPSRLRIVTFDSLAHMIVRMSPITSQLGGPVVVEEDPSPLYEKAVDRLFQSLDSQGDDSLSEAVFQFLDLMDNRQVRARSFLTNLLARRDQWLAYVLSARDRGEFYDLINESCTELGLGTIAEISTVIEVAGVGPALAQLWSYATENGVKSKAIAELARYKQFPDTKEVDLVFWRGLVDFMLTSGGTFRKRLTDKEGFPAPSKLKGEEKKEAQAMKDLFSQVVSEIEDINPDACALLNRCGVLPEAIEEGSDALALMDTLVEILPVLAADLQVIFTEHGAADHGHVFQAALQALGDETMPGEASLSLDYQIRHILVDEYQDTSKPQTQMLKRLTAGWEQGDGRTLFLVGDPKQSIYKFRDANVSNFLAARRNGLGDIRLTAAYLTENFRSTEAIIEWNNMVYGPVFPAEENIARSEVTFSPSTVPAGVSGGDGVIVRGFYGDPINNAMSEADYIATKLKDIQAKHPEETSAILVRNRSHLREILPALKRHKIAWKASDIDPLSSLGVVSDLLCLTRAIMNPMDKLAWVALLRSPLVGLTMLEINSFVGRANHVWSALGNISQPMVPATKAVLARFTEVMNEALGRYQRKSLRQVVEGAWVALGGPTLTKDAGELEAVRQTLDLISGLEVGGTIMDTENLSRSAARLYASDAAGADNAVEIMTMHKAKGLQFDSVFLPGLANGTRPDEKSLLYWDEWLNDSGQYRMAMAPMAPPGSKDVPLYDFLRARESDKSRQEMARLMYVATTRPQKRLFLTFGLDVLDSGKVATPGKSSLLGIIWKQIEDQAELSESPVRESVTKAPEMVVTRIEGKNFLKSGKLAAPLAQYRGPEQGFGNENVPELSWDNAVAIAAGTVFHRFLQLLNDKQIREVNPADAAKFKPFWERQLRSHGLPIGKLNQGVTLVEEAFKGLNSEDGRYLLADHDQKEAEKPVTLVVDGEVQDLVIDLTFVDNGVRWIVDTKTSAPAEGEPEHAFIARELQRYEEKMALYGKAVAHLGNEPVRLALYLPRIGRVATYGEHRAAA</sequence>
<organism evidence="18 19">
    <name type="scientific">Marinobacter salsuginis</name>
    <dbReference type="NCBI Taxonomy" id="418719"/>
    <lineage>
        <taxon>Bacteria</taxon>
        <taxon>Pseudomonadati</taxon>
        <taxon>Pseudomonadota</taxon>
        <taxon>Gammaproteobacteria</taxon>
        <taxon>Pseudomonadales</taxon>
        <taxon>Marinobacteraceae</taxon>
        <taxon>Marinobacter</taxon>
    </lineage>
</organism>
<accession>A0A5M3Q5P1</accession>
<dbReference type="InterPro" id="IPR011604">
    <property type="entry name" value="PDDEXK-like_dom_sf"/>
</dbReference>
<dbReference type="GO" id="GO:0004527">
    <property type="term" value="F:exonuclease activity"/>
    <property type="evidence" value="ECO:0007669"/>
    <property type="project" value="UniProtKB-KW"/>
</dbReference>
<comment type="caution">
    <text evidence="18">The sequence shown here is derived from an EMBL/GenBank/DDBJ whole genome shotgun (WGS) entry which is preliminary data.</text>
</comment>
<dbReference type="InterPro" id="IPR027417">
    <property type="entry name" value="P-loop_NTPase"/>
</dbReference>
<keyword evidence="5 15" id="KW-0347">Helicase</keyword>
<evidence type="ECO:0000256" key="3">
    <source>
        <dbReference type="ARBA" id="ARBA00022763"/>
    </source>
</evidence>
<dbReference type="Gene3D" id="1.10.486.10">
    <property type="entry name" value="PCRA, domain 4"/>
    <property type="match status" value="1"/>
</dbReference>
<evidence type="ECO:0000256" key="9">
    <source>
        <dbReference type="ARBA" id="ARBA00023204"/>
    </source>
</evidence>
<dbReference type="Gene3D" id="3.40.50.300">
    <property type="entry name" value="P-loop containing nucleotide triphosphate hydrolases"/>
    <property type="match status" value="4"/>
</dbReference>
<comment type="catalytic activity">
    <reaction evidence="11">
        <text>Couples ATP hydrolysis with the unwinding of duplex DNA by translocating in the 3'-5' direction.</text>
        <dbReference type="EC" id="5.6.2.4"/>
    </reaction>
</comment>
<evidence type="ECO:0000256" key="11">
    <source>
        <dbReference type="ARBA" id="ARBA00034617"/>
    </source>
</evidence>
<evidence type="ECO:0000256" key="14">
    <source>
        <dbReference type="ARBA" id="ARBA00048988"/>
    </source>
</evidence>
<keyword evidence="4 15" id="KW-0378">Hydrolase</keyword>
<dbReference type="AlphaFoldDB" id="A0A5M3Q5P1"/>
<evidence type="ECO:0000256" key="8">
    <source>
        <dbReference type="ARBA" id="ARBA00023125"/>
    </source>
</evidence>
<keyword evidence="9" id="KW-0234">DNA repair</keyword>
<protein>
    <recommendedName>
        <fullName evidence="12">DNA 3'-5' helicase</fullName>
        <ecNumber evidence="12">5.6.2.4</ecNumber>
    </recommendedName>
    <alternativeName>
        <fullName evidence="13">DNA 3'-5' helicase II</fullName>
    </alternativeName>
</protein>
<evidence type="ECO:0000256" key="15">
    <source>
        <dbReference type="PROSITE-ProRule" id="PRU00560"/>
    </source>
</evidence>
<evidence type="ECO:0000256" key="12">
    <source>
        <dbReference type="ARBA" id="ARBA00034808"/>
    </source>
</evidence>
<evidence type="ECO:0000256" key="5">
    <source>
        <dbReference type="ARBA" id="ARBA00022806"/>
    </source>
</evidence>
<dbReference type="PROSITE" id="PS51217">
    <property type="entry name" value="UVRD_HELICASE_CTER"/>
    <property type="match status" value="1"/>
</dbReference>
<keyword evidence="6" id="KW-0269">Exonuclease</keyword>
<feature type="domain" description="UvrD-like helicase ATP-binding" evidence="16">
    <location>
        <begin position="3"/>
        <end position="500"/>
    </location>
</feature>
<dbReference type="GO" id="GO:0033202">
    <property type="term" value="C:DNA helicase complex"/>
    <property type="evidence" value="ECO:0007669"/>
    <property type="project" value="TreeGrafter"/>
</dbReference>